<proteinExistence type="predicted"/>
<evidence type="ECO:0000313" key="1">
    <source>
        <dbReference type="EMBL" id="GAV03445.1"/>
    </source>
</evidence>
<dbReference type="EMBL" id="BDGG01000009">
    <property type="protein sequence ID" value="GAV03445.1"/>
    <property type="molecule type" value="Genomic_DNA"/>
</dbReference>
<gene>
    <name evidence="1" type="primary">RvY_13868-1</name>
    <name evidence="1" type="synonym">RvY_13868.1</name>
    <name evidence="1" type="ORF">RvY_13868</name>
</gene>
<dbReference type="AlphaFoldDB" id="A0A1D1VPD5"/>
<organism evidence="1 2">
    <name type="scientific">Ramazzottius varieornatus</name>
    <name type="common">Water bear</name>
    <name type="synonym">Tardigrade</name>
    <dbReference type="NCBI Taxonomy" id="947166"/>
    <lineage>
        <taxon>Eukaryota</taxon>
        <taxon>Metazoa</taxon>
        <taxon>Ecdysozoa</taxon>
        <taxon>Tardigrada</taxon>
        <taxon>Eutardigrada</taxon>
        <taxon>Parachela</taxon>
        <taxon>Hypsibioidea</taxon>
        <taxon>Ramazzottiidae</taxon>
        <taxon>Ramazzottius</taxon>
    </lineage>
</organism>
<comment type="caution">
    <text evidence="1">The sequence shown here is derived from an EMBL/GenBank/DDBJ whole genome shotgun (WGS) entry which is preliminary data.</text>
</comment>
<name>A0A1D1VPD5_RAMVA</name>
<protein>
    <submittedName>
        <fullName evidence="1">Uncharacterized protein</fullName>
    </submittedName>
</protein>
<evidence type="ECO:0000313" key="2">
    <source>
        <dbReference type="Proteomes" id="UP000186922"/>
    </source>
</evidence>
<sequence length="92" mass="10454">MEYISCPDSRLDSRKTTNISRPARQQGITKVSKSACTAWVKTELGEVQQDGLALPRRNPPARGYFNLHRYYLRPIPSSTETLIKVLGELFET</sequence>
<dbReference type="Proteomes" id="UP000186922">
    <property type="component" value="Unassembled WGS sequence"/>
</dbReference>
<keyword evidence="2" id="KW-1185">Reference proteome</keyword>
<accession>A0A1D1VPD5</accession>
<reference evidence="1 2" key="1">
    <citation type="journal article" date="2016" name="Nat. Commun.">
        <title>Extremotolerant tardigrade genome and improved radiotolerance of human cultured cells by tardigrade-unique protein.</title>
        <authorList>
            <person name="Hashimoto T."/>
            <person name="Horikawa D.D."/>
            <person name="Saito Y."/>
            <person name="Kuwahara H."/>
            <person name="Kozuka-Hata H."/>
            <person name="Shin-I T."/>
            <person name="Minakuchi Y."/>
            <person name="Ohishi K."/>
            <person name="Motoyama A."/>
            <person name="Aizu T."/>
            <person name="Enomoto A."/>
            <person name="Kondo K."/>
            <person name="Tanaka S."/>
            <person name="Hara Y."/>
            <person name="Koshikawa S."/>
            <person name="Sagara H."/>
            <person name="Miura T."/>
            <person name="Yokobori S."/>
            <person name="Miyagawa K."/>
            <person name="Suzuki Y."/>
            <person name="Kubo T."/>
            <person name="Oyama M."/>
            <person name="Kohara Y."/>
            <person name="Fujiyama A."/>
            <person name="Arakawa K."/>
            <person name="Katayama T."/>
            <person name="Toyoda A."/>
            <person name="Kunieda T."/>
        </authorList>
    </citation>
    <scope>NUCLEOTIDE SEQUENCE [LARGE SCALE GENOMIC DNA]</scope>
    <source>
        <strain evidence="1 2">YOKOZUNA-1</strain>
    </source>
</reference>